<dbReference type="Gene3D" id="2.40.50.320">
    <property type="entry name" value="Copper binding periplasmic protein CusF"/>
    <property type="match status" value="1"/>
</dbReference>
<dbReference type="Proteomes" id="UP000006365">
    <property type="component" value="Chromosome"/>
</dbReference>
<dbReference type="InterPro" id="IPR021647">
    <property type="entry name" value="CusF_Ec"/>
</dbReference>
<organism evidence="1 2">
    <name type="scientific">Desulfobulbus propionicus (strain ATCC 33891 / DSM 2032 / VKM B-1956 / 1pr3)</name>
    <dbReference type="NCBI Taxonomy" id="577650"/>
    <lineage>
        <taxon>Bacteria</taxon>
        <taxon>Pseudomonadati</taxon>
        <taxon>Thermodesulfobacteriota</taxon>
        <taxon>Desulfobulbia</taxon>
        <taxon>Desulfobulbales</taxon>
        <taxon>Desulfobulbaceae</taxon>
        <taxon>Desulfobulbus</taxon>
    </lineage>
</organism>
<dbReference type="RefSeq" id="WP_015723935.1">
    <property type="nucleotide sequence ID" value="NC_014972.1"/>
</dbReference>
<gene>
    <name evidence="1" type="ordered locus">Despr_1228</name>
</gene>
<accession>A0A7U3YLC4</accession>
<dbReference type="AlphaFoldDB" id="A0A7U3YLC4"/>
<reference evidence="1 2" key="1">
    <citation type="journal article" date="2011" name="Stand. Genomic Sci.">
        <title>Complete genome sequence of Desulfobulbus propionicus type strain (1pr3).</title>
        <authorList>
            <person name="Pagani I."/>
            <person name="Lapidus A."/>
            <person name="Nolan M."/>
            <person name="Lucas S."/>
            <person name="Hammon N."/>
            <person name="Deshpande S."/>
            <person name="Cheng J.F."/>
            <person name="Chertkov O."/>
            <person name="Davenport K."/>
            <person name="Tapia R."/>
            <person name="Han C."/>
            <person name="Goodwin L."/>
            <person name="Pitluck S."/>
            <person name="Liolios K."/>
            <person name="Mavromatis K."/>
            <person name="Ivanova N."/>
            <person name="Mikhailova N."/>
            <person name="Pati A."/>
            <person name="Chen A."/>
            <person name="Palaniappan K."/>
            <person name="Land M."/>
            <person name="Hauser L."/>
            <person name="Chang Y.J."/>
            <person name="Jeffries C.D."/>
            <person name="Detter J.C."/>
            <person name="Brambilla E."/>
            <person name="Kannan K.P."/>
            <person name="Djao O.D."/>
            <person name="Rohde M."/>
            <person name="Pukall R."/>
            <person name="Spring S."/>
            <person name="Goker M."/>
            <person name="Sikorski J."/>
            <person name="Woyke T."/>
            <person name="Bristow J."/>
            <person name="Eisen J.A."/>
            <person name="Markowitz V."/>
            <person name="Hugenholtz P."/>
            <person name="Kyrpides N.C."/>
            <person name="Klenk H.P."/>
        </authorList>
    </citation>
    <scope>NUCLEOTIDE SEQUENCE [LARGE SCALE GENOMIC DNA]</scope>
    <source>
        <strain evidence="2">ATCC 33891 / DSM 2032 / 1pr3</strain>
    </source>
</reference>
<evidence type="ECO:0000313" key="1">
    <source>
        <dbReference type="EMBL" id="ADW17393.1"/>
    </source>
</evidence>
<dbReference type="KEGG" id="dpr:Despr_1228"/>
<proteinExistence type="predicted"/>
<dbReference type="EMBL" id="CP002364">
    <property type="protein sequence ID" value="ADW17393.1"/>
    <property type="molecule type" value="Genomic_DNA"/>
</dbReference>
<evidence type="ECO:0000313" key="2">
    <source>
        <dbReference type="Proteomes" id="UP000006365"/>
    </source>
</evidence>
<dbReference type="Pfam" id="PF11604">
    <property type="entry name" value="CusF_Ec"/>
    <property type="match status" value="1"/>
</dbReference>
<name>A0A7U3YLC4_DESPD</name>
<sequence>MKKHIFSLMVAVLAGGGGVLVEGVAHSAANNQEYNKTGQTEGLTSGQVRKIDKEAGKLTLKHERIANLNMPPMTMVFRVKEKSMLNALQVGDTILFHAVDRNGVLTITEIK</sequence>
<keyword evidence="2" id="KW-1185">Reference proteome</keyword>
<protein>
    <recommendedName>
        <fullName evidence="3">Copper-binding protein</fullName>
    </recommendedName>
</protein>
<dbReference type="InterPro" id="IPR042230">
    <property type="entry name" value="CusF_sf"/>
</dbReference>
<evidence type="ECO:0008006" key="3">
    <source>
        <dbReference type="Google" id="ProtNLM"/>
    </source>
</evidence>